<evidence type="ECO:0000256" key="1">
    <source>
        <dbReference type="ARBA" id="ARBA00010751"/>
    </source>
</evidence>
<evidence type="ECO:0000313" key="4">
    <source>
        <dbReference type="Proteomes" id="UP000193144"/>
    </source>
</evidence>
<sequence>MLTNRRSTMMIPPNNRASSYGPTQNLSLENEPHCKTTSVLTATVDTLPGYRVIKVIGTVHGITVCSRKDTKAFLKAAGTASEAKSLTHTLYGARDTAMERMIRDCISRGGNAVIGMSFGESEVLGFAQVSVYGTAVFVEKERAQEWSE</sequence>
<reference evidence="3 4" key="1">
    <citation type="submission" date="2016-07" db="EMBL/GenBank/DDBJ databases">
        <title>Pervasive Adenine N6-methylation of Active Genes in Fungi.</title>
        <authorList>
            <consortium name="DOE Joint Genome Institute"/>
            <person name="Mondo S.J."/>
            <person name="Dannebaum R.O."/>
            <person name="Kuo R.C."/>
            <person name="Labutti K."/>
            <person name="Haridas S."/>
            <person name="Kuo A."/>
            <person name="Salamov A."/>
            <person name="Ahrendt S.R."/>
            <person name="Lipzen A."/>
            <person name="Sullivan W."/>
            <person name="Andreopoulos W.B."/>
            <person name="Clum A."/>
            <person name="Lindquist E."/>
            <person name="Daum C."/>
            <person name="Ramamoorthy G.K."/>
            <person name="Gryganskyi A."/>
            <person name="Culley D."/>
            <person name="Magnuson J.K."/>
            <person name="James T.Y."/>
            <person name="O'Malley M.A."/>
            <person name="Stajich J.E."/>
            <person name="Spatafora J.W."/>
            <person name="Visel A."/>
            <person name="Grigoriev I.V."/>
        </authorList>
    </citation>
    <scope>NUCLEOTIDE SEQUENCE [LARGE SCALE GENOMIC DNA]</scope>
    <source>
        <strain evidence="3 4">CBS 115471</strain>
    </source>
</reference>
<dbReference type="SUPFAM" id="SSF117782">
    <property type="entry name" value="YbjQ-like"/>
    <property type="match status" value="1"/>
</dbReference>
<dbReference type="Gene3D" id="3.30.110.70">
    <property type="entry name" value="Hypothetical protein apc22750. Chain B"/>
    <property type="match status" value="1"/>
</dbReference>
<feature type="region of interest" description="Disordered" evidence="2">
    <location>
        <begin position="1"/>
        <end position="21"/>
    </location>
</feature>
<name>A0A1Y1YTZ5_9PLEO</name>
<evidence type="ECO:0000313" key="3">
    <source>
        <dbReference type="EMBL" id="ORY01439.1"/>
    </source>
</evidence>
<organism evidence="3 4">
    <name type="scientific">Clohesyomyces aquaticus</name>
    <dbReference type="NCBI Taxonomy" id="1231657"/>
    <lineage>
        <taxon>Eukaryota</taxon>
        <taxon>Fungi</taxon>
        <taxon>Dikarya</taxon>
        <taxon>Ascomycota</taxon>
        <taxon>Pezizomycotina</taxon>
        <taxon>Dothideomycetes</taxon>
        <taxon>Pleosporomycetidae</taxon>
        <taxon>Pleosporales</taxon>
        <taxon>Lindgomycetaceae</taxon>
        <taxon>Clohesyomyces</taxon>
    </lineage>
</organism>
<dbReference type="InterPro" id="IPR035439">
    <property type="entry name" value="UPF0145_dom_sf"/>
</dbReference>
<evidence type="ECO:0008006" key="5">
    <source>
        <dbReference type="Google" id="ProtNLM"/>
    </source>
</evidence>
<dbReference type="PANTHER" id="PTHR34068:SF2">
    <property type="entry name" value="UPF0145 PROTEIN SCO3412"/>
    <property type="match status" value="1"/>
</dbReference>
<dbReference type="AlphaFoldDB" id="A0A1Y1YTZ5"/>
<protein>
    <recommendedName>
        <fullName evidence="5">DUF74-domain-containing protein</fullName>
    </recommendedName>
</protein>
<proteinExistence type="inferred from homology"/>
<dbReference type="EMBL" id="MCFA01000170">
    <property type="protein sequence ID" value="ORY01439.1"/>
    <property type="molecule type" value="Genomic_DNA"/>
</dbReference>
<dbReference type="InterPro" id="IPR002765">
    <property type="entry name" value="UPF0145_YbjQ-like"/>
</dbReference>
<comment type="similarity">
    <text evidence="1">Belongs to the UPF0145 family.</text>
</comment>
<accession>A0A1Y1YTZ5</accession>
<gene>
    <name evidence="3" type="ORF">BCR34DRAFT_592266</name>
</gene>
<dbReference type="OrthoDB" id="68104at2759"/>
<evidence type="ECO:0000256" key="2">
    <source>
        <dbReference type="SAM" id="MobiDB-lite"/>
    </source>
</evidence>
<comment type="caution">
    <text evidence="3">The sequence shown here is derived from an EMBL/GenBank/DDBJ whole genome shotgun (WGS) entry which is preliminary data.</text>
</comment>
<dbReference type="PANTHER" id="PTHR34068">
    <property type="entry name" value="UPF0145 PROTEIN YBJQ"/>
    <property type="match status" value="1"/>
</dbReference>
<dbReference type="Pfam" id="PF01906">
    <property type="entry name" value="YbjQ_1"/>
    <property type="match status" value="1"/>
</dbReference>
<keyword evidence="4" id="KW-1185">Reference proteome</keyword>
<dbReference type="Proteomes" id="UP000193144">
    <property type="component" value="Unassembled WGS sequence"/>
</dbReference>